<evidence type="ECO:0000313" key="1">
    <source>
        <dbReference type="EMBL" id="CZR33934.1"/>
    </source>
</evidence>
<dbReference type="GeneID" id="42046402"/>
<dbReference type="EMBL" id="FJOF01000001">
    <property type="protein sequence ID" value="CZR33934.1"/>
    <property type="molecule type" value="Genomic_DNA"/>
</dbReference>
<evidence type="ECO:0000313" key="2">
    <source>
        <dbReference type="Proteomes" id="UP000183971"/>
    </source>
</evidence>
<accession>A0A1L7V2T3</accession>
<dbReference type="Proteomes" id="UP000183971">
    <property type="component" value="Unassembled WGS sequence"/>
</dbReference>
<protein>
    <submittedName>
        <fullName evidence="1">Uncharacterized protein</fullName>
    </submittedName>
</protein>
<name>A0A1L7V2T3_FUSPR</name>
<dbReference type="VEuPathDB" id="FungiDB:FPRO_01515"/>
<gene>
    <name evidence="1" type="ORF">FPRO_01515</name>
</gene>
<reference evidence="2" key="1">
    <citation type="journal article" date="2016" name="Genome Biol. Evol.">
        <title>Comparative 'omics' of the Fusarium fujikuroi species complex highlights differences in genetic potential and metabolite synthesis.</title>
        <authorList>
            <person name="Niehaus E.-M."/>
            <person name="Muensterkoetter M."/>
            <person name="Proctor R.H."/>
            <person name="Brown D.W."/>
            <person name="Sharon A."/>
            <person name="Idan Y."/>
            <person name="Oren-Young L."/>
            <person name="Sieber C.M."/>
            <person name="Novak O."/>
            <person name="Pencik A."/>
            <person name="Tarkowska D."/>
            <person name="Hromadova K."/>
            <person name="Freeman S."/>
            <person name="Maymon M."/>
            <person name="Elazar M."/>
            <person name="Youssef S.A."/>
            <person name="El-Shabrawy E.S.M."/>
            <person name="Shalaby A.B.A."/>
            <person name="Houterman P."/>
            <person name="Brock N.L."/>
            <person name="Burkhardt I."/>
            <person name="Tsavkelova E.A."/>
            <person name="Dickschat J.S."/>
            <person name="Galuszka P."/>
            <person name="Gueldener U."/>
            <person name="Tudzynski B."/>
        </authorList>
    </citation>
    <scope>NUCLEOTIDE SEQUENCE [LARGE SCALE GENOMIC DNA]</scope>
    <source>
        <strain evidence="2">ET1</strain>
    </source>
</reference>
<dbReference type="RefSeq" id="XP_031074958.1">
    <property type="nucleotide sequence ID" value="XM_031230617.1"/>
</dbReference>
<dbReference type="AlphaFoldDB" id="A0A1L7V2T3"/>
<proteinExistence type="predicted"/>
<comment type="caution">
    <text evidence="1">The sequence shown here is derived from an EMBL/GenBank/DDBJ whole genome shotgun (WGS) entry which is preliminary data.</text>
</comment>
<keyword evidence="2" id="KW-1185">Reference proteome</keyword>
<sequence length="99" mass="11366">MIISIAKIPMILVQEVGIPTRTFYPGLYSSLTITINQNTFEAFYEIDLRDHGTETEDPAINRLWQCHKNGEHVVLLILLRKFARLKIKGTHEVIDGVLF</sequence>
<organism evidence="1 2">
    <name type="scientific">Fusarium proliferatum (strain ET1)</name>
    <name type="common">Orchid endophyte fungus</name>
    <dbReference type="NCBI Taxonomy" id="1227346"/>
    <lineage>
        <taxon>Eukaryota</taxon>
        <taxon>Fungi</taxon>
        <taxon>Dikarya</taxon>
        <taxon>Ascomycota</taxon>
        <taxon>Pezizomycotina</taxon>
        <taxon>Sordariomycetes</taxon>
        <taxon>Hypocreomycetidae</taxon>
        <taxon>Hypocreales</taxon>
        <taxon>Nectriaceae</taxon>
        <taxon>Fusarium</taxon>
        <taxon>Fusarium fujikuroi species complex</taxon>
    </lineage>
</organism>